<gene>
    <name evidence="7" type="ORF">CANCADRAFT_23524</name>
</gene>
<feature type="transmembrane region" description="Helical" evidence="6">
    <location>
        <begin position="407"/>
        <end position="428"/>
    </location>
</feature>
<dbReference type="GO" id="GO:0005886">
    <property type="term" value="C:plasma membrane"/>
    <property type="evidence" value="ECO:0007669"/>
    <property type="project" value="TreeGrafter"/>
</dbReference>
<dbReference type="CDD" id="cd12829">
    <property type="entry name" value="Alr1p-like"/>
    <property type="match status" value="1"/>
</dbReference>
<dbReference type="PANTHER" id="PTHR21535">
    <property type="entry name" value="MAGNESIUM AND COBALT TRANSPORT PROTEIN/MITOCHONDRIAL IMPORT INNER MEMBRANE TRANSLOCASE SUBUNIT TIM8"/>
    <property type="match status" value="1"/>
</dbReference>
<dbReference type="InterPro" id="IPR045861">
    <property type="entry name" value="CorA_cytoplasmic_dom"/>
</dbReference>
<dbReference type="Proteomes" id="UP000095023">
    <property type="component" value="Unassembled WGS sequence"/>
</dbReference>
<dbReference type="SUPFAM" id="SSF143865">
    <property type="entry name" value="CorA soluble domain-like"/>
    <property type="match status" value="1"/>
</dbReference>
<evidence type="ECO:0000256" key="1">
    <source>
        <dbReference type="ARBA" id="ARBA00004141"/>
    </source>
</evidence>
<keyword evidence="8" id="KW-1185">Reference proteome</keyword>
<dbReference type="SUPFAM" id="SSF144083">
    <property type="entry name" value="Magnesium transport protein CorA, transmembrane region"/>
    <property type="match status" value="1"/>
</dbReference>
<dbReference type="InterPro" id="IPR002523">
    <property type="entry name" value="MgTranspt_CorA/ZnTranspt_ZntB"/>
</dbReference>
<dbReference type="OrthoDB" id="29879at2759"/>
<dbReference type="FunFam" id="1.20.58.340:FF:000016">
    <property type="entry name" value="Magnesium transporter ALR1"/>
    <property type="match status" value="1"/>
</dbReference>
<dbReference type="Pfam" id="PF01544">
    <property type="entry name" value="CorA"/>
    <property type="match status" value="1"/>
</dbReference>
<accession>A0A1E4TIM8</accession>
<dbReference type="PANTHER" id="PTHR21535:SF55">
    <property type="entry name" value="MAGNESIUM TRANSPORTER ALR1-RELATED"/>
    <property type="match status" value="1"/>
</dbReference>
<keyword evidence="3 6" id="KW-0812">Transmembrane</keyword>
<dbReference type="Gene3D" id="3.30.460.20">
    <property type="entry name" value="CorA soluble domain-like"/>
    <property type="match status" value="1"/>
</dbReference>
<reference evidence="8" key="1">
    <citation type="submission" date="2016-02" db="EMBL/GenBank/DDBJ databases">
        <title>Comparative genomics of biotechnologically important yeasts.</title>
        <authorList>
            <consortium name="DOE Joint Genome Institute"/>
            <person name="Riley R."/>
            <person name="Haridas S."/>
            <person name="Wolfe K.H."/>
            <person name="Lopes M.R."/>
            <person name="Hittinger C.T."/>
            <person name="Goker M."/>
            <person name="Salamov A."/>
            <person name="Wisecaver J."/>
            <person name="Long T.M."/>
            <person name="Aerts A.L."/>
            <person name="Barry K."/>
            <person name="Choi C."/>
            <person name="Clum A."/>
            <person name="Coughlan A.Y."/>
            <person name="Deshpande S."/>
            <person name="Douglass A.P."/>
            <person name="Hanson S.J."/>
            <person name="Klenk H.-P."/>
            <person name="Labutti K."/>
            <person name="Lapidus A."/>
            <person name="Lindquist E."/>
            <person name="Lipzen A."/>
            <person name="Meier-Kolthoff J.P."/>
            <person name="Ohm R.A."/>
            <person name="Otillar R.P."/>
            <person name="Pangilinan J."/>
            <person name="Peng Y."/>
            <person name="Rokas A."/>
            <person name="Rosa C.A."/>
            <person name="Scheuner C."/>
            <person name="Sibirny A.A."/>
            <person name="Slot J.C."/>
            <person name="Stielow J.B."/>
            <person name="Sun H."/>
            <person name="Kurtzman C.P."/>
            <person name="Blackwell M."/>
            <person name="Jeffries T.W."/>
            <person name="Grigoriev I.V."/>
        </authorList>
    </citation>
    <scope>NUCLEOTIDE SEQUENCE [LARGE SCALE GENOMIC DNA]</scope>
    <source>
        <strain evidence="8">NRRL Y-17796</strain>
    </source>
</reference>
<evidence type="ECO:0000256" key="4">
    <source>
        <dbReference type="ARBA" id="ARBA00022989"/>
    </source>
</evidence>
<keyword evidence="4 6" id="KW-1133">Transmembrane helix</keyword>
<dbReference type="GO" id="GO:0010961">
    <property type="term" value="P:intracellular magnesium ion homeostasis"/>
    <property type="evidence" value="ECO:0007669"/>
    <property type="project" value="TreeGrafter"/>
</dbReference>
<dbReference type="FunFam" id="1.20.58.340:FF:000008">
    <property type="entry name" value="CorA family metal ion transporter"/>
    <property type="match status" value="1"/>
</dbReference>
<organism evidence="7 8">
    <name type="scientific">Tortispora caseinolytica NRRL Y-17796</name>
    <dbReference type="NCBI Taxonomy" id="767744"/>
    <lineage>
        <taxon>Eukaryota</taxon>
        <taxon>Fungi</taxon>
        <taxon>Dikarya</taxon>
        <taxon>Ascomycota</taxon>
        <taxon>Saccharomycotina</taxon>
        <taxon>Trigonopsidomycetes</taxon>
        <taxon>Trigonopsidales</taxon>
        <taxon>Trigonopsidaceae</taxon>
        <taxon>Tortispora</taxon>
    </lineage>
</organism>
<proteinExistence type="inferred from homology"/>
<evidence type="ECO:0000256" key="6">
    <source>
        <dbReference type="SAM" id="Phobius"/>
    </source>
</evidence>
<dbReference type="AlphaFoldDB" id="A0A1E4TIM8"/>
<dbReference type="EMBL" id="KV453841">
    <property type="protein sequence ID" value="ODV91605.1"/>
    <property type="molecule type" value="Genomic_DNA"/>
</dbReference>
<dbReference type="InterPro" id="IPR044089">
    <property type="entry name" value="Alr1-like"/>
</dbReference>
<name>A0A1E4TIM8_9ASCO</name>
<keyword evidence="5 6" id="KW-0472">Membrane</keyword>
<evidence type="ECO:0000256" key="2">
    <source>
        <dbReference type="ARBA" id="ARBA00009765"/>
    </source>
</evidence>
<evidence type="ECO:0000313" key="7">
    <source>
        <dbReference type="EMBL" id="ODV91605.1"/>
    </source>
</evidence>
<comment type="similarity">
    <text evidence="2">Belongs to the CorA metal ion transporter (MIT) (TC 1.A.35) family.</text>
</comment>
<protein>
    <submittedName>
        <fullName evidence="7">Uncharacterized protein</fullName>
    </submittedName>
</protein>
<sequence length="448" mass="51934">MKGKIDLSELYEYADQERRALTDEYYSRITEKPRKIDIWSRGAATGSAYYASRVRTNSEEFSETTELVDKQLNSSNSTLPIGEQCDDRFSYFCSESDETIHASHLCALLDEGESNFEDMFWNEKEKGTWWLDCLNPTDAEMRTLAKTFDIHPLTAEDIHTKDAREKVEMFPHYYFVAFHTFNADKESKDYLDDENVYIVVFRQGLLTFHFADIVHPARVRNRIRQLRDYMTVGADWMCYALVDDIVDYYAPLIHEIELEADGIEDSVFITRHDDHSHMLQRIGETRKKIMTVIRLLSGKADVVKMYAKRCNENFDNASRTEIGLYLGDIHDHIVTMYQNLVSYEKILSRSHANYLAQVQVESFHSNNRVTELFSKVTVIGTILVPLNLITGLFGMNVRVPGEGASGLGWFFGILAFIIFVVFTMYFLVSRCLFRDMERLRPSAIEDTH</sequence>
<evidence type="ECO:0000256" key="3">
    <source>
        <dbReference type="ARBA" id="ARBA00022692"/>
    </source>
</evidence>
<evidence type="ECO:0000256" key="5">
    <source>
        <dbReference type="ARBA" id="ARBA00023136"/>
    </source>
</evidence>
<feature type="transmembrane region" description="Helical" evidence="6">
    <location>
        <begin position="372"/>
        <end position="395"/>
    </location>
</feature>
<dbReference type="GO" id="GO:0015095">
    <property type="term" value="F:magnesium ion transmembrane transporter activity"/>
    <property type="evidence" value="ECO:0007669"/>
    <property type="project" value="InterPro"/>
</dbReference>
<comment type="subcellular location">
    <subcellularLocation>
        <location evidence="1">Membrane</location>
        <topology evidence="1">Multi-pass membrane protein</topology>
    </subcellularLocation>
</comment>
<dbReference type="InterPro" id="IPR045863">
    <property type="entry name" value="CorA_TM1_TM2"/>
</dbReference>
<dbReference type="Gene3D" id="1.20.58.340">
    <property type="entry name" value="Magnesium transport protein CorA, transmembrane region"/>
    <property type="match status" value="2"/>
</dbReference>
<evidence type="ECO:0000313" key="8">
    <source>
        <dbReference type="Proteomes" id="UP000095023"/>
    </source>
</evidence>